<keyword evidence="2" id="KW-0511">Multifunctional enzyme</keyword>
<dbReference type="PANTHER" id="PTHR43775">
    <property type="entry name" value="FATTY ACID SYNTHASE"/>
    <property type="match status" value="1"/>
</dbReference>
<dbReference type="GO" id="GO:0004312">
    <property type="term" value="F:fatty acid synthase activity"/>
    <property type="evidence" value="ECO:0007669"/>
    <property type="project" value="TreeGrafter"/>
</dbReference>
<evidence type="ECO:0000313" key="5">
    <source>
        <dbReference type="EMBL" id="MPY64342.1"/>
    </source>
</evidence>
<dbReference type="PANTHER" id="PTHR43775:SF51">
    <property type="entry name" value="INACTIVE PHENOLPHTHIOCEROL SYNTHESIS POLYKETIDE SYNTHASE TYPE I PKS1-RELATED"/>
    <property type="match status" value="1"/>
</dbReference>
<gene>
    <name evidence="5" type="ORF">FNH08_46480</name>
</gene>
<dbReference type="GO" id="GO:0031177">
    <property type="term" value="F:phosphopantetheine binding"/>
    <property type="evidence" value="ECO:0007669"/>
    <property type="project" value="UniProtKB-ARBA"/>
</dbReference>
<evidence type="ECO:0000313" key="6">
    <source>
        <dbReference type="Proteomes" id="UP000400924"/>
    </source>
</evidence>
<dbReference type="SMART" id="SM00825">
    <property type="entry name" value="PKS_KS"/>
    <property type="match status" value="1"/>
</dbReference>
<dbReference type="GO" id="GO:0033068">
    <property type="term" value="P:macrolide biosynthetic process"/>
    <property type="evidence" value="ECO:0007669"/>
    <property type="project" value="UniProtKB-ARBA"/>
</dbReference>
<dbReference type="InterPro" id="IPR014030">
    <property type="entry name" value="Ketoacyl_synth_N"/>
</dbReference>
<accession>A0A5N8XYH5</accession>
<dbReference type="RefSeq" id="WP_194238856.1">
    <property type="nucleotide sequence ID" value="NZ_VJZC01000773.1"/>
</dbReference>
<reference evidence="5 6" key="1">
    <citation type="submission" date="2019-07" db="EMBL/GenBank/DDBJ databases">
        <title>New species of Amycolatopsis and Streptomyces.</title>
        <authorList>
            <person name="Duangmal K."/>
            <person name="Teo W.F.A."/>
            <person name="Lipun K."/>
        </authorList>
    </citation>
    <scope>NUCLEOTIDE SEQUENCE [LARGE SCALE GENOMIC DNA]</scope>
    <source>
        <strain evidence="5 6">NBRC 106415</strain>
    </source>
</reference>
<dbReference type="Pfam" id="PF02801">
    <property type="entry name" value="Ketoacyl-synt_C"/>
    <property type="match status" value="1"/>
</dbReference>
<dbReference type="InterPro" id="IPR016039">
    <property type="entry name" value="Thiolase-like"/>
</dbReference>
<dbReference type="PROSITE" id="PS52004">
    <property type="entry name" value="KS3_2"/>
    <property type="match status" value="1"/>
</dbReference>
<dbReference type="InterPro" id="IPR032821">
    <property type="entry name" value="PKS_assoc"/>
</dbReference>
<dbReference type="CDD" id="cd00833">
    <property type="entry name" value="PKS"/>
    <property type="match status" value="1"/>
</dbReference>
<dbReference type="InterPro" id="IPR020841">
    <property type="entry name" value="PKS_Beta-ketoAc_synthase_dom"/>
</dbReference>
<dbReference type="Pfam" id="PF00109">
    <property type="entry name" value="ketoacyl-synt"/>
    <property type="match status" value="1"/>
</dbReference>
<feature type="domain" description="Ketosynthase family 3 (KS3)" evidence="4">
    <location>
        <begin position="32"/>
        <end position="457"/>
    </location>
</feature>
<evidence type="ECO:0000256" key="1">
    <source>
        <dbReference type="ARBA" id="ARBA00022679"/>
    </source>
</evidence>
<feature type="non-terminal residue" evidence="5">
    <location>
        <position position="457"/>
    </location>
</feature>
<dbReference type="GO" id="GO:0006633">
    <property type="term" value="P:fatty acid biosynthetic process"/>
    <property type="evidence" value="ECO:0007669"/>
    <property type="project" value="InterPro"/>
</dbReference>
<keyword evidence="3" id="KW-0012">Acyltransferase</keyword>
<proteinExistence type="predicted"/>
<keyword evidence="1" id="KW-0808">Transferase</keyword>
<protein>
    <submittedName>
        <fullName evidence="5">Beta-ketoacyl synthase</fullName>
    </submittedName>
</protein>
<dbReference type="EMBL" id="VJZC01000773">
    <property type="protein sequence ID" value="MPY64342.1"/>
    <property type="molecule type" value="Genomic_DNA"/>
</dbReference>
<dbReference type="Gene3D" id="3.40.47.10">
    <property type="match status" value="1"/>
</dbReference>
<dbReference type="InterPro" id="IPR050091">
    <property type="entry name" value="PKS_NRPS_Biosynth_Enz"/>
</dbReference>
<dbReference type="AlphaFoldDB" id="A0A5N8XYH5"/>
<dbReference type="Pfam" id="PF16197">
    <property type="entry name" value="KAsynt_C_assoc"/>
    <property type="match status" value="1"/>
</dbReference>
<dbReference type="PROSITE" id="PS00606">
    <property type="entry name" value="KS3_1"/>
    <property type="match status" value="1"/>
</dbReference>
<organism evidence="5 6">
    <name type="scientific">Streptomyces spongiae</name>
    <dbReference type="NCBI Taxonomy" id="565072"/>
    <lineage>
        <taxon>Bacteria</taxon>
        <taxon>Bacillati</taxon>
        <taxon>Actinomycetota</taxon>
        <taxon>Actinomycetes</taxon>
        <taxon>Kitasatosporales</taxon>
        <taxon>Streptomycetaceae</taxon>
        <taxon>Streptomyces</taxon>
    </lineage>
</organism>
<comment type="caution">
    <text evidence="5">The sequence shown here is derived from an EMBL/GenBank/DDBJ whole genome shotgun (WGS) entry which is preliminary data.</text>
</comment>
<evidence type="ECO:0000256" key="3">
    <source>
        <dbReference type="ARBA" id="ARBA00023315"/>
    </source>
</evidence>
<dbReference type="InterPro" id="IPR018201">
    <property type="entry name" value="Ketoacyl_synth_AS"/>
</dbReference>
<evidence type="ECO:0000259" key="4">
    <source>
        <dbReference type="PROSITE" id="PS52004"/>
    </source>
</evidence>
<dbReference type="GO" id="GO:0004315">
    <property type="term" value="F:3-oxoacyl-[acyl-carrier-protein] synthase activity"/>
    <property type="evidence" value="ECO:0007669"/>
    <property type="project" value="InterPro"/>
</dbReference>
<evidence type="ECO:0000256" key="2">
    <source>
        <dbReference type="ARBA" id="ARBA00023268"/>
    </source>
</evidence>
<dbReference type="Proteomes" id="UP000400924">
    <property type="component" value="Unassembled WGS sequence"/>
</dbReference>
<dbReference type="FunFam" id="3.40.47.10:FF:000019">
    <property type="entry name" value="Polyketide synthase type I"/>
    <property type="match status" value="1"/>
</dbReference>
<sequence>MSDDKLRHLLKQVTAALHETRENLREVQEAQRDPIAIVSMACRFPGGVDSPEELWRVVAEERDLIGPFPDDRGWDMAALYDPEPGRAGTCYARGGGFLADAAGFDPGFFGISPREALAMDPQQRQLLETSWEAIERAGIDPAALRGSHTGVFTGVLNNDYGPRLHEQTDDAAGHALTGTLTGVASGRISYTLGLQGPAVTLDTACSSSLVALHYAVRALRSGECSMALAGGATVMATPGWFLEFSRQRGLSPDGRCKAFAATADGTGWSEGVGLLLLERLSDAQRHGHPVLALIRGTATNQDGASNGLSAPNGPSQQHVIRQALADARLAPSDIDLLEAHGTGTPLGDPIEAQALLATYGQDRPANRPAWLGSLKSNMGHTLAAAGVGGVIKSVMALHHRLLPKTLHIDTPTPHVDWTSGHLRLLTQPQPWPDTEDHPRRAAVSSFGISGTNAHLIL</sequence>
<dbReference type="InterPro" id="IPR014031">
    <property type="entry name" value="Ketoacyl_synth_C"/>
</dbReference>
<keyword evidence="6" id="KW-1185">Reference proteome</keyword>
<name>A0A5N8XYH5_9ACTN</name>
<dbReference type="SUPFAM" id="SSF53901">
    <property type="entry name" value="Thiolase-like"/>
    <property type="match status" value="1"/>
</dbReference>